<feature type="transmembrane region" description="Helical" evidence="4">
    <location>
        <begin position="96"/>
        <end position="120"/>
    </location>
</feature>
<dbReference type="Pfam" id="PF07690">
    <property type="entry name" value="MFS_1"/>
    <property type="match status" value="1"/>
</dbReference>
<feature type="transmembrane region" description="Helical" evidence="4">
    <location>
        <begin position="69"/>
        <end position="90"/>
    </location>
</feature>
<feature type="transmembrane region" description="Helical" evidence="4">
    <location>
        <begin position="239"/>
        <end position="260"/>
    </location>
</feature>
<dbReference type="GO" id="GO:0022857">
    <property type="term" value="F:transmembrane transporter activity"/>
    <property type="evidence" value="ECO:0007669"/>
    <property type="project" value="InterPro"/>
</dbReference>
<organism evidence="5 6">
    <name type="scientific">Tahibacter soli</name>
    <dbReference type="NCBI Taxonomy" id="2983605"/>
    <lineage>
        <taxon>Bacteria</taxon>
        <taxon>Pseudomonadati</taxon>
        <taxon>Pseudomonadota</taxon>
        <taxon>Gammaproteobacteria</taxon>
        <taxon>Lysobacterales</taxon>
        <taxon>Rhodanobacteraceae</taxon>
        <taxon>Tahibacter</taxon>
    </lineage>
</organism>
<evidence type="ECO:0000256" key="3">
    <source>
        <dbReference type="ARBA" id="ARBA00023136"/>
    </source>
</evidence>
<dbReference type="Gene3D" id="1.20.1250.20">
    <property type="entry name" value="MFS general substrate transporter like domains"/>
    <property type="match status" value="1"/>
</dbReference>
<dbReference type="RefSeq" id="WP_263540772.1">
    <property type="nucleotide sequence ID" value="NZ_JAOVZO020000019.1"/>
</dbReference>
<dbReference type="Proteomes" id="UP001139971">
    <property type="component" value="Unassembled WGS sequence"/>
</dbReference>
<keyword evidence="1 4" id="KW-0812">Transmembrane</keyword>
<evidence type="ECO:0000313" key="6">
    <source>
        <dbReference type="Proteomes" id="UP001139971"/>
    </source>
</evidence>
<feature type="transmembrane region" description="Helical" evidence="4">
    <location>
        <begin position="7"/>
        <end position="29"/>
    </location>
</feature>
<comment type="caution">
    <text evidence="5">The sequence shown here is derived from an EMBL/GenBank/DDBJ whole genome shotgun (WGS) entry which is preliminary data.</text>
</comment>
<name>A0A9X3YMF2_9GAMM</name>
<evidence type="ECO:0000256" key="4">
    <source>
        <dbReference type="SAM" id="Phobius"/>
    </source>
</evidence>
<gene>
    <name evidence="5" type="ORF">OD750_020805</name>
</gene>
<sequence>MRWPVLVALGGTQCVFWGIVYYAFSVLLVPMRTEWAVTDAAVAGAFSVGLAVSAALAPRVGRALDRGHGVALLRGGALAGAALLVAWSYASSVLALYVVWAGLGVCMAAVLYESVFALVARAVIDPSSRLRALAGITILGGLASTLFLPLVGWGVSAVGWRSTLQGLVVLWLIAAGIQERWALSELTATAQRPSPLSIERSALPATPWQLATPFVVTTFAGMAVTTLVVPMLVARGYAIEQAALVLAGLGIMQLPGRIWIGSARRAASATQLLLVPIVLQAIGTAVLSVAPSLSIAFVGVALFGVGAGLSTVARPWVVPLLYGSANVGRVNGSIARAQGVARAAGPLTTAALAQAAGAWAVFAGVALLVMLTLPAARATARRAALTRTAA</sequence>
<evidence type="ECO:0000313" key="5">
    <source>
        <dbReference type="EMBL" id="MDC8014992.1"/>
    </source>
</evidence>
<evidence type="ECO:0000256" key="2">
    <source>
        <dbReference type="ARBA" id="ARBA00022989"/>
    </source>
</evidence>
<feature type="transmembrane region" description="Helical" evidence="4">
    <location>
        <begin position="132"/>
        <end position="152"/>
    </location>
</feature>
<keyword evidence="3 4" id="KW-0472">Membrane</keyword>
<protein>
    <recommendedName>
        <fullName evidence="7">MFS transporter</fullName>
    </recommendedName>
</protein>
<feature type="transmembrane region" description="Helical" evidence="4">
    <location>
        <begin position="35"/>
        <end position="57"/>
    </location>
</feature>
<feature type="transmembrane region" description="Helical" evidence="4">
    <location>
        <begin position="356"/>
        <end position="376"/>
    </location>
</feature>
<proteinExistence type="predicted"/>
<feature type="transmembrane region" description="Helical" evidence="4">
    <location>
        <begin position="272"/>
        <end position="305"/>
    </location>
</feature>
<evidence type="ECO:0000256" key="1">
    <source>
        <dbReference type="ARBA" id="ARBA00022692"/>
    </source>
</evidence>
<dbReference type="SUPFAM" id="SSF103473">
    <property type="entry name" value="MFS general substrate transporter"/>
    <property type="match status" value="1"/>
</dbReference>
<dbReference type="InterPro" id="IPR036259">
    <property type="entry name" value="MFS_trans_sf"/>
</dbReference>
<evidence type="ECO:0008006" key="7">
    <source>
        <dbReference type="Google" id="ProtNLM"/>
    </source>
</evidence>
<keyword evidence="2 4" id="KW-1133">Transmembrane helix</keyword>
<reference evidence="5" key="1">
    <citation type="submission" date="2023-02" db="EMBL/GenBank/DDBJ databases">
        <title>Tahibacter soli sp. nov. isolated from soil.</title>
        <authorList>
            <person name="Baek J.H."/>
            <person name="Lee J.K."/>
            <person name="Choi D.G."/>
            <person name="Jeon C.O."/>
        </authorList>
    </citation>
    <scope>NUCLEOTIDE SEQUENCE</scope>
    <source>
        <strain evidence="5">BL</strain>
    </source>
</reference>
<accession>A0A9X3YMF2</accession>
<dbReference type="AlphaFoldDB" id="A0A9X3YMF2"/>
<dbReference type="EMBL" id="JAOVZO020000019">
    <property type="protein sequence ID" value="MDC8014992.1"/>
    <property type="molecule type" value="Genomic_DNA"/>
</dbReference>
<feature type="transmembrane region" description="Helical" evidence="4">
    <location>
        <begin position="210"/>
        <end position="233"/>
    </location>
</feature>
<keyword evidence="6" id="KW-1185">Reference proteome</keyword>
<dbReference type="InterPro" id="IPR011701">
    <property type="entry name" value="MFS"/>
</dbReference>